<reference evidence="1" key="1">
    <citation type="submission" date="2021-05" db="EMBL/GenBank/DDBJ databases">
        <authorList>
            <person name="Pietrasiak N."/>
            <person name="Ward R."/>
            <person name="Stajich J.E."/>
            <person name="Kurbessoian T."/>
        </authorList>
    </citation>
    <scope>NUCLEOTIDE SEQUENCE</scope>
    <source>
        <strain evidence="1">JT2-VF2</strain>
    </source>
</reference>
<proteinExistence type="predicted"/>
<dbReference type="EMBL" id="JAHHHN010000023">
    <property type="protein sequence ID" value="MBW4564564.1"/>
    <property type="molecule type" value="Genomic_DNA"/>
</dbReference>
<comment type="caution">
    <text evidence="1">The sequence shown here is derived from an EMBL/GenBank/DDBJ whole genome shotgun (WGS) entry which is preliminary data.</text>
</comment>
<dbReference type="Proteomes" id="UP000715781">
    <property type="component" value="Unassembled WGS sequence"/>
</dbReference>
<gene>
    <name evidence="1" type="ORF">KME32_26230</name>
</gene>
<protein>
    <submittedName>
        <fullName evidence="1">DUF1579 family protein</fullName>
    </submittedName>
</protein>
<dbReference type="AlphaFoldDB" id="A0A951Q269"/>
<reference evidence="1" key="2">
    <citation type="journal article" date="2022" name="Microbiol. Resour. Announc.">
        <title>Metagenome Sequencing to Explore Phylogenomics of Terrestrial Cyanobacteria.</title>
        <authorList>
            <person name="Ward R.D."/>
            <person name="Stajich J.E."/>
            <person name="Johansen J.R."/>
            <person name="Huntemann M."/>
            <person name="Clum A."/>
            <person name="Foster B."/>
            <person name="Foster B."/>
            <person name="Roux S."/>
            <person name="Palaniappan K."/>
            <person name="Varghese N."/>
            <person name="Mukherjee S."/>
            <person name="Reddy T.B.K."/>
            <person name="Daum C."/>
            <person name="Copeland A."/>
            <person name="Chen I.A."/>
            <person name="Ivanova N.N."/>
            <person name="Kyrpides N.C."/>
            <person name="Shapiro N."/>
            <person name="Eloe-Fadrosh E.A."/>
            <person name="Pietrasiak N."/>
        </authorList>
    </citation>
    <scope>NUCLEOTIDE SEQUENCE</scope>
    <source>
        <strain evidence="1">JT2-VF2</strain>
    </source>
</reference>
<evidence type="ECO:0000313" key="2">
    <source>
        <dbReference type="Proteomes" id="UP000715781"/>
    </source>
</evidence>
<organism evidence="1 2">
    <name type="scientific">Mojavia pulchra JT2-VF2</name>
    <dbReference type="NCBI Taxonomy" id="287848"/>
    <lineage>
        <taxon>Bacteria</taxon>
        <taxon>Bacillati</taxon>
        <taxon>Cyanobacteriota</taxon>
        <taxon>Cyanophyceae</taxon>
        <taxon>Nostocales</taxon>
        <taxon>Nostocaceae</taxon>
    </lineage>
</organism>
<sequence>MQTLVPSIIIVISAINLVVVPSMMAQASPQSSAPINQLEYFQGNWICRGRLLDTSTPSSAPPELELHWTVQRVLKGFWFVGYAQQQPSPVNPSPLTVQEFLGYDTASQTFTRTIFVDNGDRVNLRSNGWQNKVWEWSGTVTTGKQVNPLRQVITQQHPRRFTAVYYSPGSNKQKWIADSEEVCEKRLPTNK</sequence>
<accession>A0A951Q269</accession>
<name>A0A951Q269_9NOST</name>
<evidence type="ECO:0000313" key="1">
    <source>
        <dbReference type="EMBL" id="MBW4564564.1"/>
    </source>
</evidence>